<dbReference type="PANTHER" id="PTHR24111:SF0">
    <property type="entry name" value="LEUCINE-RICH REPEAT-CONTAINING PROTEIN"/>
    <property type="match status" value="1"/>
</dbReference>
<dbReference type="EMBL" id="WIXP02000007">
    <property type="protein sequence ID" value="KAF6208125.1"/>
    <property type="molecule type" value="Genomic_DNA"/>
</dbReference>
<organism evidence="2 3">
    <name type="scientific">Apolygus lucorum</name>
    <name type="common">Small green plant bug</name>
    <name type="synonym">Lygocoris lucorum</name>
    <dbReference type="NCBI Taxonomy" id="248454"/>
    <lineage>
        <taxon>Eukaryota</taxon>
        <taxon>Metazoa</taxon>
        <taxon>Ecdysozoa</taxon>
        <taxon>Arthropoda</taxon>
        <taxon>Hexapoda</taxon>
        <taxon>Insecta</taxon>
        <taxon>Pterygota</taxon>
        <taxon>Neoptera</taxon>
        <taxon>Paraneoptera</taxon>
        <taxon>Hemiptera</taxon>
        <taxon>Heteroptera</taxon>
        <taxon>Panheteroptera</taxon>
        <taxon>Cimicomorpha</taxon>
        <taxon>Miridae</taxon>
        <taxon>Mirini</taxon>
        <taxon>Apolygus</taxon>
    </lineage>
</organism>
<dbReference type="InterPro" id="IPR001611">
    <property type="entry name" value="Leu-rich_rpt"/>
</dbReference>
<dbReference type="PANTHER" id="PTHR24111">
    <property type="entry name" value="LEUCINE-RICH REPEAT-CONTAINING PROTEIN 34"/>
    <property type="match status" value="1"/>
</dbReference>
<dbReference type="Pfam" id="PF13516">
    <property type="entry name" value="LRR_6"/>
    <property type="match status" value="4"/>
</dbReference>
<dbReference type="Proteomes" id="UP000466442">
    <property type="component" value="Unassembled WGS sequence"/>
</dbReference>
<evidence type="ECO:0000313" key="2">
    <source>
        <dbReference type="EMBL" id="KAF6208125.1"/>
    </source>
</evidence>
<evidence type="ECO:0000313" key="3">
    <source>
        <dbReference type="Proteomes" id="UP000466442"/>
    </source>
</evidence>
<evidence type="ECO:0008006" key="4">
    <source>
        <dbReference type="Google" id="ProtNLM"/>
    </source>
</evidence>
<dbReference type="OrthoDB" id="7563424at2759"/>
<evidence type="ECO:0000256" key="1">
    <source>
        <dbReference type="ARBA" id="ARBA00022737"/>
    </source>
</evidence>
<accession>A0A8S9XKM2</accession>
<proteinExistence type="predicted"/>
<comment type="caution">
    <text evidence="2">The sequence shown here is derived from an EMBL/GenBank/DDBJ whole genome shotgun (WGS) entry which is preliminary data.</text>
</comment>
<keyword evidence="3" id="KW-1185">Reference proteome</keyword>
<gene>
    <name evidence="2" type="ORF">GE061_016575</name>
</gene>
<dbReference type="SMART" id="SM00368">
    <property type="entry name" value="LRR_RI"/>
    <property type="match status" value="6"/>
</dbReference>
<dbReference type="Gene3D" id="3.80.10.10">
    <property type="entry name" value="Ribonuclease Inhibitor"/>
    <property type="match status" value="3"/>
</dbReference>
<reference evidence="2" key="1">
    <citation type="journal article" date="2021" name="Mol. Ecol. Resour.">
        <title>Apolygus lucorum genome provides insights into omnivorousness and mesophyll feeding.</title>
        <authorList>
            <person name="Liu Y."/>
            <person name="Liu H."/>
            <person name="Wang H."/>
            <person name="Huang T."/>
            <person name="Liu B."/>
            <person name="Yang B."/>
            <person name="Yin L."/>
            <person name="Li B."/>
            <person name="Zhang Y."/>
            <person name="Zhang S."/>
            <person name="Jiang F."/>
            <person name="Zhang X."/>
            <person name="Ren Y."/>
            <person name="Wang B."/>
            <person name="Wang S."/>
            <person name="Lu Y."/>
            <person name="Wu K."/>
            <person name="Fan W."/>
            <person name="Wang G."/>
        </authorList>
    </citation>
    <scope>NUCLEOTIDE SEQUENCE</scope>
    <source>
        <strain evidence="2">12Hb</strain>
    </source>
</reference>
<dbReference type="InterPro" id="IPR052201">
    <property type="entry name" value="LRR-containing_regulator"/>
</dbReference>
<dbReference type="AlphaFoldDB" id="A0A8S9XKM2"/>
<dbReference type="SUPFAM" id="SSF52047">
    <property type="entry name" value="RNI-like"/>
    <property type="match status" value="1"/>
</dbReference>
<sequence length="806" mass="91262">MYSYIVDLMMSSSTMMADESHAVLDETQQGDLLDSYFGSTSDANIRNNSPKCKYVQRESQASKHAPIDLGPAGIKLIRVKTIRKYLVFNFYQPLVHIDLQETKKLPMDWQCNFEGVYTSPESSVSALNANWYKEDQYPSSKGLLEREHSSVPAETFSFEGWDLMEGEEEYLPRQFLPQGLDWDYQFAEMDYGTDVIVVSESEQSFDIEGGPSAVSKGNVSRLMTSNTVSSTYSTVPTGREVRPKTIDEVKPKLSPEKREGDKKKKVIVETTKIDMESDSFLQAMSEIRDRAKSMTQKQLQMWNVRRKMNDEMRKNASQRSSQEVSWDADDSEAHDLMRRATLQGFTLAGIRRSTDHQEGKLKELRRVTRELGTLDLRQHIVLSEKDMAGFCYLNHNDTRSLVLQGREVRNKCGRRVEDFDLPYIFTFLVANPNIIYLDLSYNNLTNTGAWYIMDFLSWNSSILGLNLMNNNIDALDSHMIDALCENTTLKSLRLNGNPLGKKGGEYLAFLLMFNQLEHLDLGQTDQTVESLAWISQALMQSSTLKVLDLSRVLGYQGYVSDTLHFAIAFSDILRFCESLQELHLGKNSLTDTDLEQLLFGLSFNKHLELLDLACNRIGDQGAEIIADALHYGSPLKAIVLNTNRIGDLGARALSLKLPMSQIKLLDLAGNRIKNQGIIDIVHTVRKPYPLLALFIFGNKITEPALDVIQLLILRGDLNPESLDVTIFYIEGAIGHGHNTAADRYRPRYYKIPTNSRTERFGQKVTQYIPCRPGCLDYKFYNVVNVHSHLASHKSITSNAMGPSCPV</sequence>
<dbReference type="InterPro" id="IPR032675">
    <property type="entry name" value="LRR_dom_sf"/>
</dbReference>
<keyword evidence="1" id="KW-0677">Repeat</keyword>
<protein>
    <recommendedName>
        <fullName evidence="4">Leucine-rich repeat-containing protein 34</fullName>
    </recommendedName>
</protein>
<name>A0A8S9XKM2_APOLU</name>